<accession>A0AA40AGT7</accession>
<name>A0AA40AGT7_9PEZI</name>
<dbReference type="AlphaFoldDB" id="A0AA40AGT7"/>
<reference evidence="2" key="1">
    <citation type="submission" date="2023-06" db="EMBL/GenBank/DDBJ databases">
        <title>Genome-scale phylogeny and comparative genomics of the fungal order Sordariales.</title>
        <authorList>
            <consortium name="Lawrence Berkeley National Laboratory"/>
            <person name="Hensen N."/>
            <person name="Bonometti L."/>
            <person name="Westerberg I."/>
            <person name="Brannstrom I.O."/>
            <person name="Guillou S."/>
            <person name="Cros-Aarteil S."/>
            <person name="Calhoun S."/>
            <person name="Haridas S."/>
            <person name="Kuo A."/>
            <person name="Mondo S."/>
            <person name="Pangilinan J."/>
            <person name="Riley R."/>
            <person name="Labutti K."/>
            <person name="Andreopoulos B."/>
            <person name="Lipzen A."/>
            <person name="Chen C."/>
            <person name="Yanf M."/>
            <person name="Daum C."/>
            <person name="Ng V."/>
            <person name="Clum A."/>
            <person name="Steindorff A."/>
            <person name="Ohm R."/>
            <person name="Martin F."/>
            <person name="Silar P."/>
            <person name="Natvig D."/>
            <person name="Lalanne C."/>
            <person name="Gautier V."/>
            <person name="Ament-Velasquez S.L."/>
            <person name="Kruys A."/>
            <person name="Hutchinson M.I."/>
            <person name="Powell A.J."/>
            <person name="Barry K."/>
            <person name="Miller A.N."/>
            <person name="Grigoriev I.V."/>
            <person name="Debuchy R."/>
            <person name="Gladieux P."/>
            <person name="Thoren M.H."/>
            <person name="Johannesson H."/>
        </authorList>
    </citation>
    <scope>NUCLEOTIDE SEQUENCE</scope>
    <source>
        <strain evidence="2">SMH4607-1</strain>
    </source>
</reference>
<feature type="compositionally biased region" description="Polar residues" evidence="1">
    <location>
        <begin position="78"/>
        <end position="102"/>
    </location>
</feature>
<sequence length="102" mass="10235">MSNPSTKTEPERSHIGPKETGGTAGVTKTPANSALGVDKPKMFDAQGVIGKQFTEDGAIGGTAQSIGGPLGKEGMVGSQFTEHGSIGGSVQNMMGGTKRTAS</sequence>
<evidence type="ECO:0000256" key="1">
    <source>
        <dbReference type="SAM" id="MobiDB-lite"/>
    </source>
</evidence>
<feature type="region of interest" description="Disordered" evidence="1">
    <location>
        <begin position="55"/>
        <end position="102"/>
    </location>
</feature>
<feature type="compositionally biased region" description="Basic and acidic residues" evidence="1">
    <location>
        <begin position="8"/>
        <end position="17"/>
    </location>
</feature>
<protein>
    <submittedName>
        <fullName evidence="2">Uncharacterized protein</fullName>
    </submittedName>
</protein>
<feature type="region of interest" description="Disordered" evidence="1">
    <location>
        <begin position="1"/>
        <end position="40"/>
    </location>
</feature>
<dbReference type="Proteomes" id="UP001172102">
    <property type="component" value="Unassembled WGS sequence"/>
</dbReference>
<gene>
    <name evidence="2" type="ORF">B0H67DRAFT_490995</name>
</gene>
<keyword evidence="3" id="KW-1185">Reference proteome</keyword>
<proteinExistence type="predicted"/>
<evidence type="ECO:0000313" key="3">
    <source>
        <dbReference type="Proteomes" id="UP001172102"/>
    </source>
</evidence>
<comment type="caution">
    <text evidence="2">The sequence shown here is derived from an EMBL/GenBank/DDBJ whole genome shotgun (WGS) entry which is preliminary data.</text>
</comment>
<organism evidence="2 3">
    <name type="scientific">Lasiosphaeris hirsuta</name>
    <dbReference type="NCBI Taxonomy" id="260670"/>
    <lineage>
        <taxon>Eukaryota</taxon>
        <taxon>Fungi</taxon>
        <taxon>Dikarya</taxon>
        <taxon>Ascomycota</taxon>
        <taxon>Pezizomycotina</taxon>
        <taxon>Sordariomycetes</taxon>
        <taxon>Sordariomycetidae</taxon>
        <taxon>Sordariales</taxon>
        <taxon>Lasiosphaeriaceae</taxon>
        <taxon>Lasiosphaeris</taxon>
    </lineage>
</organism>
<dbReference type="EMBL" id="JAUKUA010000004">
    <property type="protein sequence ID" value="KAK0715529.1"/>
    <property type="molecule type" value="Genomic_DNA"/>
</dbReference>
<evidence type="ECO:0000313" key="2">
    <source>
        <dbReference type="EMBL" id="KAK0715529.1"/>
    </source>
</evidence>